<dbReference type="GO" id="GO:0003677">
    <property type="term" value="F:DNA binding"/>
    <property type="evidence" value="ECO:0007669"/>
    <property type="project" value="InterPro"/>
</dbReference>
<proteinExistence type="predicted"/>
<evidence type="ECO:0000313" key="5">
    <source>
        <dbReference type="Proteomes" id="UP000256661"/>
    </source>
</evidence>
<dbReference type="GO" id="GO:0005524">
    <property type="term" value="F:ATP binding"/>
    <property type="evidence" value="ECO:0007669"/>
    <property type="project" value="UniProtKB-KW"/>
</dbReference>
<comment type="caution">
    <text evidence="4">The sequence shown here is derived from an EMBL/GenBank/DDBJ whole genome shotgun (WGS) entry which is preliminary data.</text>
</comment>
<dbReference type="GO" id="GO:0005737">
    <property type="term" value="C:cytoplasm"/>
    <property type="evidence" value="ECO:0007669"/>
    <property type="project" value="TreeGrafter"/>
</dbReference>
<dbReference type="GO" id="GO:0004016">
    <property type="term" value="F:adenylate cyclase activity"/>
    <property type="evidence" value="ECO:0007669"/>
    <property type="project" value="TreeGrafter"/>
</dbReference>
<gene>
    <name evidence="4" type="ORF">DFJ69_0332</name>
</gene>
<dbReference type="Pfam" id="PF13191">
    <property type="entry name" value="AAA_16"/>
    <property type="match status" value="1"/>
</dbReference>
<dbReference type="Gene3D" id="1.10.10.10">
    <property type="entry name" value="Winged helix-like DNA-binding domain superfamily/Winged helix DNA-binding domain"/>
    <property type="match status" value="1"/>
</dbReference>
<dbReference type="InterPro" id="IPR041664">
    <property type="entry name" value="AAA_16"/>
</dbReference>
<evidence type="ECO:0000256" key="2">
    <source>
        <dbReference type="ARBA" id="ARBA00022840"/>
    </source>
</evidence>
<name>A0A3D9SM19_9ACTN</name>
<dbReference type="Pfam" id="PF00196">
    <property type="entry name" value="GerE"/>
    <property type="match status" value="1"/>
</dbReference>
<dbReference type="SUPFAM" id="SSF46894">
    <property type="entry name" value="C-terminal effector domain of the bipartite response regulators"/>
    <property type="match status" value="1"/>
</dbReference>
<dbReference type="InterPro" id="IPR036388">
    <property type="entry name" value="WH-like_DNA-bd_sf"/>
</dbReference>
<keyword evidence="2" id="KW-0067">ATP-binding</keyword>
<dbReference type="EMBL" id="QTTT01000001">
    <property type="protein sequence ID" value="REE94963.1"/>
    <property type="molecule type" value="Genomic_DNA"/>
</dbReference>
<dbReference type="Gene3D" id="3.40.50.300">
    <property type="entry name" value="P-loop containing nucleotide triphosphate hydrolases"/>
    <property type="match status" value="1"/>
</dbReference>
<organism evidence="4 5">
    <name type="scientific">Thermomonospora umbrina</name>
    <dbReference type="NCBI Taxonomy" id="111806"/>
    <lineage>
        <taxon>Bacteria</taxon>
        <taxon>Bacillati</taxon>
        <taxon>Actinomycetota</taxon>
        <taxon>Actinomycetes</taxon>
        <taxon>Streptosporangiales</taxon>
        <taxon>Thermomonosporaceae</taxon>
        <taxon>Thermomonospora</taxon>
    </lineage>
</organism>
<dbReference type="RefSeq" id="WP_116020832.1">
    <property type="nucleotide sequence ID" value="NZ_QTTT01000001.1"/>
</dbReference>
<evidence type="ECO:0000256" key="1">
    <source>
        <dbReference type="ARBA" id="ARBA00022741"/>
    </source>
</evidence>
<dbReference type="PROSITE" id="PS50043">
    <property type="entry name" value="HTH_LUXR_2"/>
    <property type="match status" value="1"/>
</dbReference>
<dbReference type="InterPro" id="IPR016032">
    <property type="entry name" value="Sig_transdc_resp-reg_C-effctor"/>
</dbReference>
<dbReference type="PRINTS" id="PR00038">
    <property type="entry name" value="HTHLUXR"/>
</dbReference>
<keyword evidence="1" id="KW-0547">Nucleotide-binding</keyword>
<sequence length="996" mass="106292">MDGHGHLSTVTAPGLGSGREALLARDGLIGRREELGTLVAALDRATAGQSEVVLVSGDAGVGKSRLVGELCDIARSRGGLVLVGQCAELGETMPYLPLADALWTAIRDPLVPAEGAAALRGALEARPVLGRLLPDGAGETGGDASDLAQQRLFGAALGLLGELSDARPVVLVLEDLHWADHSTRDLLTFLSRVLQRERVCLIGTYRSDDLHRRHPLRPLMAELQRLPGVSAVEVRPFGREETAGYLTTLQGGGLAPEVVDRVHARSEGNPFYAAELFAAAAEGEELPPALADLLLARVERLPETARRLVRVAAVAGRRVDDRLLRQVAGLGEAEGEQALREIVSHQLLLPDGHDGYAFRHALLREAVYGDLLPGERTRLHAAFAALLGAGDGHSAAELAHHSLAAHDLPAAFAASVDAAREAERVGAPADAHEHYDRALSLWDAVPDPERTAGTDRVRLSLRAAAAAASAGALRRAKHRVSRLVEAVDPADPPLLSEVHERLAYYLGDLDQVEGSIAAARTALDLLPEDPPTPQRARAMATLARSLIWYGEEAGVDELVEETIAAARATGAADAEGSALISLGLISEPRSAVSGAKEWYSEAWRLGLRSGDMQVALRGAFQRARAMFDRGDLADARDAIAEGVRFTLEAGLGWSTYGTNMRYMQFLVHYTIGDWDEASRIADSFGVRVVDGGEAQLSSFALFLDVARGSDTARERLGWLAALWDEHDFVQYMARTQSAEIALWSGDPAAAIDHAEAALGVLLSHDPAVIRVAATGLWAWADLAVRARSAGDTAAAEKALRAADVLMARAREGATGTAHGHPRNWLGDEGLAWLARAEAEWHRARGDDGPAHWRAVVDAFDYGFDYEVARSRWRLAASLAEHGDREAATAEWRLAVATADRLGAAPLRRALDDLGRRARLADARPETSGDGPLAGLTGREREVLALVAQGLGNREIAARLYISPKTASVHVSNILAKLGVASRTQAAAVALREEPSR</sequence>
<dbReference type="AlphaFoldDB" id="A0A3D9SM19"/>
<dbReference type="PANTHER" id="PTHR16305">
    <property type="entry name" value="TESTICULAR SOLUBLE ADENYLYL CYCLASE"/>
    <property type="match status" value="1"/>
</dbReference>
<dbReference type="PANTHER" id="PTHR16305:SF35">
    <property type="entry name" value="TRANSCRIPTIONAL ACTIVATOR DOMAIN"/>
    <property type="match status" value="1"/>
</dbReference>
<dbReference type="SUPFAM" id="SSF48452">
    <property type="entry name" value="TPR-like"/>
    <property type="match status" value="2"/>
</dbReference>
<dbReference type="InterPro" id="IPR000792">
    <property type="entry name" value="Tscrpt_reg_LuxR_C"/>
</dbReference>
<evidence type="ECO:0000313" key="4">
    <source>
        <dbReference type="EMBL" id="REE94963.1"/>
    </source>
</evidence>
<dbReference type="CDD" id="cd06170">
    <property type="entry name" value="LuxR_C_like"/>
    <property type="match status" value="1"/>
</dbReference>
<dbReference type="Proteomes" id="UP000256661">
    <property type="component" value="Unassembled WGS sequence"/>
</dbReference>
<dbReference type="SMART" id="SM00421">
    <property type="entry name" value="HTH_LUXR"/>
    <property type="match status" value="1"/>
</dbReference>
<keyword evidence="5" id="KW-1185">Reference proteome</keyword>
<accession>A0A3D9SM19</accession>
<feature type="domain" description="HTH luxR-type" evidence="3">
    <location>
        <begin position="928"/>
        <end position="993"/>
    </location>
</feature>
<evidence type="ECO:0000259" key="3">
    <source>
        <dbReference type="PROSITE" id="PS50043"/>
    </source>
</evidence>
<dbReference type="InterPro" id="IPR027417">
    <property type="entry name" value="P-loop_NTPase"/>
</dbReference>
<protein>
    <submittedName>
        <fullName evidence="4">Regulatory LuxR family protein</fullName>
    </submittedName>
</protein>
<dbReference type="OrthoDB" id="5476461at2"/>
<dbReference type="SUPFAM" id="SSF52540">
    <property type="entry name" value="P-loop containing nucleoside triphosphate hydrolases"/>
    <property type="match status" value="1"/>
</dbReference>
<dbReference type="GO" id="GO:0006355">
    <property type="term" value="P:regulation of DNA-templated transcription"/>
    <property type="evidence" value="ECO:0007669"/>
    <property type="project" value="InterPro"/>
</dbReference>
<dbReference type="InterPro" id="IPR011990">
    <property type="entry name" value="TPR-like_helical_dom_sf"/>
</dbReference>
<reference evidence="4 5" key="1">
    <citation type="submission" date="2018-08" db="EMBL/GenBank/DDBJ databases">
        <title>Sequencing the genomes of 1000 actinobacteria strains.</title>
        <authorList>
            <person name="Klenk H.-P."/>
        </authorList>
    </citation>
    <scope>NUCLEOTIDE SEQUENCE [LARGE SCALE GENOMIC DNA]</scope>
    <source>
        <strain evidence="4 5">DSM 43927</strain>
    </source>
</reference>